<name>A1ZXF3_MICM2</name>
<evidence type="ECO:0000313" key="2">
    <source>
        <dbReference type="Proteomes" id="UP000004095"/>
    </source>
</evidence>
<evidence type="ECO:0000313" key="1">
    <source>
        <dbReference type="EMBL" id="EAY24921.1"/>
    </source>
</evidence>
<dbReference type="AlphaFoldDB" id="A1ZXF3"/>
<proteinExistence type="predicted"/>
<reference evidence="1 2" key="1">
    <citation type="submission" date="2007-01" db="EMBL/GenBank/DDBJ databases">
        <authorList>
            <person name="Haygood M."/>
            <person name="Podell S."/>
            <person name="Anderson C."/>
            <person name="Hopkinson B."/>
            <person name="Roe K."/>
            <person name="Barbeau K."/>
            <person name="Gaasterland T."/>
            <person name="Ferriera S."/>
            <person name="Johnson J."/>
            <person name="Kravitz S."/>
            <person name="Beeson K."/>
            <person name="Sutton G."/>
            <person name="Rogers Y.-H."/>
            <person name="Friedman R."/>
            <person name="Frazier M."/>
            <person name="Venter J.C."/>
        </authorList>
    </citation>
    <scope>NUCLEOTIDE SEQUENCE [LARGE SCALE GENOMIC DNA]</scope>
    <source>
        <strain evidence="1 2">ATCC 23134</strain>
    </source>
</reference>
<dbReference type="EMBL" id="AAWS01000058">
    <property type="protein sequence ID" value="EAY24921.1"/>
    <property type="molecule type" value="Genomic_DNA"/>
</dbReference>
<organism evidence="1 2">
    <name type="scientific">Microscilla marina ATCC 23134</name>
    <dbReference type="NCBI Taxonomy" id="313606"/>
    <lineage>
        <taxon>Bacteria</taxon>
        <taxon>Pseudomonadati</taxon>
        <taxon>Bacteroidota</taxon>
        <taxon>Cytophagia</taxon>
        <taxon>Cytophagales</taxon>
        <taxon>Microscillaceae</taxon>
        <taxon>Microscilla</taxon>
    </lineage>
</organism>
<keyword evidence="2" id="KW-1185">Reference proteome</keyword>
<comment type="caution">
    <text evidence="1">The sequence shown here is derived from an EMBL/GenBank/DDBJ whole genome shotgun (WGS) entry which is preliminary data.</text>
</comment>
<dbReference type="Proteomes" id="UP000004095">
    <property type="component" value="Unassembled WGS sequence"/>
</dbReference>
<protein>
    <submittedName>
        <fullName evidence="1">Slc9a7 protein</fullName>
    </submittedName>
</protein>
<accession>A1ZXF3</accession>
<gene>
    <name evidence="1" type="ORF">M23134_04960</name>
</gene>
<sequence>MLSEVTLADHLFNSLVAREVVFEPGFSFKNIYFLRSFKFLGQNLQYFFLKTTISCLATLFW</sequence>